<evidence type="ECO:0000313" key="1">
    <source>
        <dbReference type="EMBL" id="ESA05028.1"/>
    </source>
</evidence>
<name>U9TFF2_RHIID</name>
<sequence length="67" mass="7549">MFINKDQFVNEPDPLLTGSFGSFVSAIEIIRAVQFNCGAATSKIPIIEVSIDTQLVLVRWTNFWIVF</sequence>
<gene>
    <name evidence="1" type="ORF">GLOINDRAFT_36073</name>
</gene>
<organism evidence="1">
    <name type="scientific">Rhizophagus irregularis (strain DAOM 181602 / DAOM 197198 / MUCL 43194)</name>
    <name type="common">Arbuscular mycorrhizal fungus</name>
    <name type="synonym">Glomus intraradices</name>
    <dbReference type="NCBI Taxonomy" id="747089"/>
    <lineage>
        <taxon>Eukaryota</taxon>
        <taxon>Fungi</taxon>
        <taxon>Fungi incertae sedis</taxon>
        <taxon>Mucoromycota</taxon>
        <taxon>Glomeromycotina</taxon>
        <taxon>Glomeromycetes</taxon>
        <taxon>Glomerales</taxon>
        <taxon>Glomeraceae</taxon>
        <taxon>Rhizophagus</taxon>
    </lineage>
</organism>
<accession>U9TFF2</accession>
<dbReference type="AlphaFoldDB" id="U9TFF2"/>
<dbReference type="EMBL" id="KI293597">
    <property type="protein sequence ID" value="ESA05028.1"/>
    <property type="molecule type" value="Genomic_DNA"/>
</dbReference>
<reference evidence="1" key="1">
    <citation type="submission" date="2013-07" db="EMBL/GenBank/DDBJ databases">
        <title>The genome of an arbuscular mycorrhizal fungus provides insights into the evolution of the oldest plant symbiosis.</title>
        <authorList>
            <consortium name="DOE Joint Genome Institute"/>
            <person name="Tisserant E."/>
            <person name="Malbreil M."/>
            <person name="Kuo A."/>
            <person name="Kohler A."/>
            <person name="Symeonidi A."/>
            <person name="Balestrini R."/>
            <person name="Charron P."/>
            <person name="Duensing N."/>
            <person name="Frei-dit-Frey N."/>
            <person name="Gianinazzi-Pearson V."/>
            <person name="Gilbert B."/>
            <person name="Handa Y."/>
            <person name="Hijri M."/>
            <person name="Kaul R."/>
            <person name="Kawaguchi M."/>
            <person name="Krajinski F."/>
            <person name="Lammers P."/>
            <person name="Lapierre D."/>
            <person name="Masclaux F.G."/>
            <person name="Murat C."/>
            <person name="Morin E."/>
            <person name="Ndikumana S."/>
            <person name="Pagni M."/>
            <person name="Petitpierre D."/>
            <person name="Requena N."/>
            <person name="Rosikiewicz P."/>
            <person name="Riley R."/>
            <person name="Saito K."/>
            <person name="San Clemente H."/>
            <person name="Shapiro H."/>
            <person name="van Tuinen D."/>
            <person name="Becard G."/>
            <person name="Bonfante P."/>
            <person name="Paszkowski U."/>
            <person name="Shachar-Hill Y."/>
            <person name="Young J.P."/>
            <person name="Sanders I.R."/>
            <person name="Henrissat B."/>
            <person name="Rensing S.A."/>
            <person name="Grigoriev I.V."/>
            <person name="Corradi N."/>
            <person name="Roux C."/>
            <person name="Martin F."/>
        </authorList>
    </citation>
    <scope>NUCLEOTIDE SEQUENCE</scope>
    <source>
        <strain evidence="1">DAOM 197198</strain>
    </source>
</reference>
<dbReference type="HOGENOM" id="CLU_2813700_0_0_1"/>
<protein>
    <submittedName>
        <fullName evidence="1">Uncharacterized protein</fullName>
    </submittedName>
</protein>
<proteinExistence type="predicted"/>